<reference evidence="2" key="1">
    <citation type="submission" date="2021-12" db="EMBL/GenBank/DDBJ databases">
        <authorList>
            <person name="King R."/>
        </authorList>
    </citation>
    <scope>NUCLEOTIDE SEQUENCE</scope>
</reference>
<dbReference type="Gene3D" id="1.20.1280.50">
    <property type="match status" value="1"/>
</dbReference>
<dbReference type="Gene3D" id="3.80.10.10">
    <property type="entry name" value="Ribonuclease Inhibitor"/>
    <property type="match status" value="1"/>
</dbReference>
<accession>A0A9P0AGB3</accession>
<evidence type="ECO:0000259" key="1">
    <source>
        <dbReference type="PROSITE" id="PS50181"/>
    </source>
</evidence>
<dbReference type="InterPro" id="IPR001810">
    <property type="entry name" value="F-box_dom"/>
</dbReference>
<evidence type="ECO:0000313" key="3">
    <source>
        <dbReference type="Proteomes" id="UP001152759"/>
    </source>
</evidence>
<dbReference type="SUPFAM" id="SSF52047">
    <property type="entry name" value="RNI-like"/>
    <property type="match status" value="2"/>
</dbReference>
<dbReference type="InterPro" id="IPR032675">
    <property type="entry name" value="LRR_dom_sf"/>
</dbReference>
<sequence length="452" mass="50207">MSDSECSKSKRIKLDDSSGAEESNVVCNGNFLSSNHCIEPVTKKICETKAVNEEKDQPTSGEVNFMSFSDDVLLLILKNLKPIDLISVSRCCKRLQRVCKDFTLWEKVDFSTHGVSAADLLSYLQFLLPSTKSIQIKGLLHNESQKTAENTTVSNSAGDCDENLTDISTLSSEFLASLALRCPKLEELSVEYCYIDAKKVRFEHFPQSLSSVSLRNSCVINLPSTCSYFSKIDEYLPNLTVLDLSYCSWFVPHSLLAISKCHSLRELRLQGCKEMGDCVPYASLASSFGFGALQKLDLRLTPMGDSEVSCFNKTRSLTHLYLEAPVNNDPSGPFCDISDRTVTAFGSRERVLIDPLHPGFRASLLPIMGFQYGNDLYGNRIQVLVLRNYRSVTDLSLKHAAKCMPSLEYLDITGCGCTPMGIKQFKSDRPNVTLVHSEIEQVQPLTVNSSNS</sequence>
<feature type="domain" description="F-box" evidence="1">
    <location>
        <begin position="62"/>
        <end position="108"/>
    </location>
</feature>
<keyword evidence="3" id="KW-1185">Reference proteome</keyword>
<dbReference type="AlphaFoldDB" id="A0A9P0AGB3"/>
<dbReference type="GO" id="GO:0005737">
    <property type="term" value="C:cytoplasm"/>
    <property type="evidence" value="ECO:0007669"/>
    <property type="project" value="TreeGrafter"/>
</dbReference>
<dbReference type="EMBL" id="OU963866">
    <property type="protein sequence ID" value="CAH0390139.1"/>
    <property type="molecule type" value="Genomic_DNA"/>
</dbReference>
<evidence type="ECO:0000313" key="2">
    <source>
        <dbReference type="EMBL" id="CAH0390139.1"/>
    </source>
</evidence>
<name>A0A9P0AGB3_BEMTA</name>
<protein>
    <recommendedName>
        <fullName evidence="1">F-box domain-containing protein</fullName>
    </recommendedName>
</protein>
<dbReference type="Proteomes" id="UP001152759">
    <property type="component" value="Chromosome 5"/>
</dbReference>
<dbReference type="KEGG" id="btab:109036656"/>
<dbReference type="PROSITE" id="PS50181">
    <property type="entry name" value="FBOX"/>
    <property type="match status" value="1"/>
</dbReference>
<organism evidence="2 3">
    <name type="scientific">Bemisia tabaci</name>
    <name type="common">Sweetpotato whitefly</name>
    <name type="synonym">Aleurodes tabaci</name>
    <dbReference type="NCBI Taxonomy" id="7038"/>
    <lineage>
        <taxon>Eukaryota</taxon>
        <taxon>Metazoa</taxon>
        <taxon>Ecdysozoa</taxon>
        <taxon>Arthropoda</taxon>
        <taxon>Hexapoda</taxon>
        <taxon>Insecta</taxon>
        <taxon>Pterygota</taxon>
        <taxon>Neoptera</taxon>
        <taxon>Paraneoptera</taxon>
        <taxon>Hemiptera</taxon>
        <taxon>Sternorrhyncha</taxon>
        <taxon>Aleyrodoidea</taxon>
        <taxon>Aleyrodidae</taxon>
        <taxon>Aleyrodinae</taxon>
        <taxon>Bemisia</taxon>
    </lineage>
</organism>
<dbReference type="InterPro" id="IPR050648">
    <property type="entry name" value="F-box_LRR-repeat"/>
</dbReference>
<gene>
    <name evidence="2" type="ORF">BEMITA_LOCUS8889</name>
</gene>
<dbReference type="PANTHER" id="PTHR13382">
    <property type="entry name" value="MITOCHONDRIAL ATP SYNTHASE COUPLING FACTOR B"/>
    <property type="match status" value="1"/>
</dbReference>
<dbReference type="SUPFAM" id="SSF81383">
    <property type="entry name" value="F-box domain"/>
    <property type="match status" value="1"/>
</dbReference>
<dbReference type="Pfam" id="PF12937">
    <property type="entry name" value="F-box-like"/>
    <property type="match status" value="1"/>
</dbReference>
<dbReference type="InterPro" id="IPR036047">
    <property type="entry name" value="F-box-like_dom_sf"/>
</dbReference>
<dbReference type="SMART" id="SM00256">
    <property type="entry name" value="FBOX"/>
    <property type="match status" value="1"/>
</dbReference>
<proteinExistence type="predicted"/>